<dbReference type="EMBL" id="OV651814">
    <property type="protein sequence ID" value="CAH1106495.1"/>
    <property type="molecule type" value="Genomic_DNA"/>
</dbReference>
<name>A0A9P0CVA2_9CUCU</name>
<gene>
    <name evidence="2" type="ORF">PSYICH_LOCUS7423</name>
</gene>
<feature type="compositionally biased region" description="Basic residues" evidence="1">
    <location>
        <begin position="322"/>
        <end position="332"/>
    </location>
</feature>
<dbReference type="AlphaFoldDB" id="A0A9P0CVA2"/>
<evidence type="ECO:0000256" key="1">
    <source>
        <dbReference type="SAM" id="MobiDB-lite"/>
    </source>
</evidence>
<dbReference type="Proteomes" id="UP001153636">
    <property type="component" value="Chromosome 2"/>
</dbReference>
<evidence type="ECO:0000313" key="2">
    <source>
        <dbReference type="EMBL" id="CAH1106495.1"/>
    </source>
</evidence>
<feature type="region of interest" description="Disordered" evidence="1">
    <location>
        <begin position="311"/>
        <end position="349"/>
    </location>
</feature>
<reference evidence="2" key="1">
    <citation type="submission" date="2022-01" db="EMBL/GenBank/DDBJ databases">
        <authorList>
            <person name="King R."/>
        </authorList>
    </citation>
    <scope>NUCLEOTIDE SEQUENCE</scope>
</reference>
<evidence type="ECO:0000313" key="3">
    <source>
        <dbReference type="Proteomes" id="UP001153636"/>
    </source>
</evidence>
<accession>A0A9P0CVA2</accession>
<proteinExistence type="predicted"/>
<sequence>MIDNDLNNPPQVPSTSFSVRNTRTEVTKCQDLELLNENRKLKEKVLEQQRLINQLRVRISRNKAKTKYTKETPSKTDKENLQNAIVTDVVKKKLHFGEVLYEDAFCIRRFISLSQEFVPNGTTLNEKKDTKPDGEPLSIAKRSAEETEAAHDLLSLSQSLPPLPAPSVVMIHHTVPTEVDSSSPTHCYRPLTPELAMRQKKQEASEKRQVSVIQHAPVSQTTQPVIVPQQVVLPCYTTSPIVYVVQVPAAVPTPPTSECSSDVENVQLCTVERLHHDVTMHETNDDIIILPLSPEPDNIELVSVQQRLQNSSVNSPLNIPDRRKRRNKRNKSNRNSINHEGDENSMDFDKEQLIQSSNTKIESETIAADLIPGRLMKGSTSKIAIASG</sequence>
<organism evidence="2 3">
    <name type="scientific">Psylliodes chrysocephalus</name>
    <dbReference type="NCBI Taxonomy" id="3402493"/>
    <lineage>
        <taxon>Eukaryota</taxon>
        <taxon>Metazoa</taxon>
        <taxon>Ecdysozoa</taxon>
        <taxon>Arthropoda</taxon>
        <taxon>Hexapoda</taxon>
        <taxon>Insecta</taxon>
        <taxon>Pterygota</taxon>
        <taxon>Neoptera</taxon>
        <taxon>Endopterygota</taxon>
        <taxon>Coleoptera</taxon>
        <taxon>Polyphaga</taxon>
        <taxon>Cucujiformia</taxon>
        <taxon>Chrysomeloidea</taxon>
        <taxon>Chrysomelidae</taxon>
        <taxon>Galerucinae</taxon>
        <taxon>Alticini</taxon>
        <taxon>Psylliodes</taxon>
    </lineage>
</organism>
<feature type="compositionally biased region" description="Basic and acidic residues" evidence="1">
    <location>
        <begin position="337"/>
        <end position="349"/>
    </location>
</feature>
<keyword evidence="3" id="KW-1185">Reference proteome</keyword>
<dbReference type="OrthoDB" id="5428132at2759"/>
<protein>
    <submittedName>
        <fullName evidence="2">Uncharacterized protein</fullName>
    </submittedName>
</protein>